<feature type="repeat" description="Pumilio" evidence="5">
    <location>
        <begin position="483"/>
        <end position="518"/>
    </location>
</feature>
<name>A0AAU9P4S2_9ASTR</name>
<evidence type="ECO:0000256" key="6">
    <source>
        <dbReference type="SAM" id="MobiDB-lite"/>
    </source>
</evidence>
<dbReference type="GO" id="GO:0006417">
    <property type="term" value="P:regulation of translation"/>
    <property type="evidence" value="ECO:0007669"/>
    <property type="project" value="UniProtKB-KW"/>
</dbReference>
<dbReference type="GO" id="GO:0003729">
    <property type="term" value="F:mRNA binding"/>
    <property type="evidence" value="ECO:0007669"/>
    <property type="project" value="TreeGrafter"/>
</dbReference>
<keyword evidence="1" id="KW-0677">Repeat</keyword>
<evidence type="ECO:0000313" key="9">
    <source>
        <dbReference type="Proteomes" id="UP001157418"/>
    </source>
</evidence>
<dbReference type="PANTHER" id="PTHR12537:SF129">
    <property type="entry name" value="PUMILIO HOMOLOG 15-LIKE"/>
    <property type="match status" value="1"/>
</dbReference>
<dbReference type="InterPro" id="IPR033133">
    <property type="entry name" value="PUM-HD"/>
</dbReference>
<sequence>MENGSRSKRDEEFDWLFISQNPTNSFQPSPATVNGGSGSSAMGSTSSMRPVNHNDGFLVDHGVLSFQNKQQQHQQLPAAMGVNPVRSILNHRDRYPPLLPDFIEYNPYEYDHSCNSCDQLYCAGDIIPGFQSYGYRSPLSGFPETQYDRNLEIDFSRFNISSPNHHQIPPYLPSPSTLPASDIRNNSFVYTQLRAPVTRKNTGCNDICCNPHRRDQNQSLVVENTNRSRDWISAYELQNPNNNNPFSRQQESRRPRFPASLKDMRGLIYLVAKDQEGCQFLQNKCEEGKPEEIEMIFNEIKDHIRELMVDASMNYLAQKLFKAINERQLTHIVVTLISDNGNLTSICLNSHGTRAMQKLIELLTTLEQRSLIVSALKRITVTLSKNTNGHHVIQNCLKLFHVNECQPILDVVADNCIDIATDKSGCCVLQQCVSLAVGVTKDRLISPIIENSLHLSEHPYGNYVVQHILGMQIPEATGEILRRLSGNFVSLGMNKFASNVVEKFLKDASDDVVIAINREFINSHNFLSLITHPFGNYVAQSALHTAKDGILETMINKIQKEYASLHSHPHGKRVLALARSSRPKVPEKNIEVPKEKQPRKSPRKTAEKEQNIEVPKGKQPRKSPRKTSEKGPEKKNESKKKRKAEDSVSETKETKKRKKKTLNKHFDTIRNRLHEIKVNLVASDNADMNFQMNFIALLINSLIESSSCGKANTYPLNYIMKNTNISNIDWCSYLLNCLVKTKQSFDSSNPTSNFVGPFSDRVHCSVVIAERKRPVICHWTSEKMKLREIYEKEIVKQFGTGDLNEDFEDVGRGGKYL</sequence>
<keyword evidence="2" id="KW-0810">Translation regulation</keyword>
<evidence type="ECO:0000313" key="8">
    <source>
        <dbReference type="EMBL" id="CAH1444962.1"/>
    </source>
</evidence>
<comment type="function">
    <text evidence="4">Sequence-specific RNA-binding protein that regulates translation and mRNA stability by binding the 3'-UTR of target mRNAs.</text>
</comment>
<feature type="compositionally biased region" description="Polar residues" evidence="6">
    <location>
        <begin position="20"/>
        <end position="34"/>
    </location>
</feature>
<keyword evidence="3" id="KW-0694">RNA-binding</keyword>
<evidence type="ECO:0000256" key="4">
    <source>
        <dbReference type="ARBA" id="ARBA00058490"/>
    </source>
</evidence>
<comment type="caution">
    <text evidence="8">The sequence shown here is derived from an EMBL/GenBank/DDBJ whole genome shotgun (WGS) entry which is preliminary data.</text>
</comment>
<gene>
    <name evidence="8" type="ORF">LVIROSA_LOCUS30759</name>
</gene>
<dbReference type="CDD" id="cd07920">
    <property type="entry name" value="Pumilio"/>
    <property type="match status" value="1"/>
</dbReference>
<evidence type="ECO:0000256" key="3">
    <source>
        <dbReference type="ARBA" id="ARBA00022884"/>
    </source>
</evidence>
<feature type="repeat" description="Pumilio" evidence="5">
    <location>
        <begin position="410"/>
        <end position="446"/>
    </location>
</feature>
<evidence type="ECO:0000256" key="5">
    <source>
        <dbReference type="PROSITE-ProRule" id="PRU00317"/>
    </source>
</evidence>
<proteinExistence type="predicted"/>
<feature type="repeat" description="Pumilio" evidence="5">
    <location>
        <begin position="519"/>
        <end position="556"/>
    </location>
</feature>
<evidence type="ECO:0000259" key="7">
    <source>
        <dbReference type="PROSITE" id="PS50303"/>
    </source>
</evidence>
<dbReference type="InterPro" id="IPR001313">
    <property type="entry name" value="Pumilio_RNA-bd_rpt"/>
</dbReference>
<dbReference type="PANTHER" id="PTHR12537">
    <property type="entry name" value="RNA BINDING PROTEIN PUMILIO-RELATED"/>
    <property type="match status" value="1"/>
</dbReference>
<dbReference type="InterPro" id="IPR033712">
    <property type="entry name" value="Pumilio_RNA-bd"/>
</dbReference>
<dbReference type="InterPro" id="IPR016024">
    <property type="entry name" value="ARM-type_fold"/>
</dbReference>
<feature type="repeat" description="Pumilio" evidence="5">
    <location>
        <begin position="447"/>
        <end position="482"/>
    </location>
</feature>
<feature type="region of interest" description="Disordered" evidence="6">
    <location>
        <begin position="20"/>
        <end position="47"/>
    </location>
</feature>
<reference evidence="8 9" key="1">
    <citation type="submission" date="2022-01" db="EMBL/GenBank/DDBJ databases">
        <authorList>
            <person name="Xiong W."/>
            <person name="Schranz E."/>
        </authorList>
    </citation>
    <scope>NUCLEOTIDE SEQUENCE [LARGE SCALE GENOMIC DNA]</scope>
</reference>
<dbReference type="Pfam" id="PF00806">
    <property type="entry name" value="PUF"/>
    <property type="match status" value="7"/>
</dbReference>
<feature type="repeat" description="Pumilio" evidence="5">
    <location>
        <begin position="335"/>
        <end position="374"/>
    </location>
</feature>
<dbReference type="InterPro" id="IPR011989">
    <property type="entry name" value="ARM-like"/>
</dbReference>
<feature type="domain" description="PUM-HD" evidence="7">
    <location>
        <begin position="242"/>
        <end position="582"/>
    </location>
</feature>
<evidence type="ECO:0000256" key="2">
    <source>
        <dbReference type="ARBA" id="ARBA00022845"/>
    </source>
</evidence>
<dbReference type="AlphaFoldDB" id="A0AAU9P4S2"/>
<keyword evidence="9" id="KW-1185">Reference proteome</keyword>
<dbReference type="PROSITE" id="PS50303">
    <property type="entry name" value="PUM_HD"/>
    <property type="match status" value="1"/>
</dbReference>
<feature type="compositionally biased region" description="Basic and acidic residues" evidence="6">
    <location>
        <begin position="643"/>
        <end position="653"/>
    </location>
</feature>
<dbReference type="FunFam" id="1.25.10.10:FF:000237">
    <property type="entry name" value="Pumilio homolog 9"/>
    <property type="match status" value="1"/>
</dbReference>
<organism evidence="8 9">
    <name type="scientific">Lactuca virosa</name>
    <dbReference type="NCBI Taxonomy" id="75947"/>
    <lineage>
        <taxon>Eukaryota</taxon>
        <taxon>Viridiplantae</taxon>
        <taxon>Streptophyta</taxon>
        <taxon>Embryophyta</taxon>
        <taxon>Tracheophyta</taxon>
        <taxon>Spermatophyta</taxon>
        <taxon>Magnoliopsida</taxon>
        <taxon>eudicotyledons</taxon>
        <taxon>Gunneridae</taxon>
        <taxon>Pentapetalae</taxon>
        <taxon>asterids</taxon>
        <taxon>campanulids</taxon>
        <taxon>Asterales</taxon>
        <taxon>Asteraceae</taxon>
        <taxon>Cichorioideae</taxon>
        <taxon>Cichorieae</taxon>
        <taxon>Lactucinae</taxon>
        <taxon>Lactuca</taxon>
    </lineage>
</organism>
<dbReference type="EMBL" id="CAKMRJ010005523">
    <property type="protein sequence ID" value="CAH1444962.1"/>
    <property type="molecule type" value="Genomic_DNA"/>
</dbReference>
<dbReference type="Gene3D" id="1.25.10.10">
    <property type="entry name" value="Leucine-rich Repeat Variant"/>
    <property type="match status" value="1"/>
</dbReference>
<feature type="region of interest" description="Disordered" evidence="6">
    <location>
        <begin position="566"/>
        <end position="663"/>
    </location>
</feature>
<feature type="compositionally biased region" description="Basic and acidic residues" evidence="6">
    <location>
        <begin position="584"/>
        <end position="611"/>
    </location>
</feature>
<dbReference type="SMART" id="SM00025">
    <property type="entry name" value="Pumilio"/>
    <property type="match status" value="8"/>
</dbReference>
<feature type="compositionally biased region" description="Basic residues" evidence="6">
    <location>
        <begin position="654"/>
        <end position="663"/>
    </location>
</feature>
<dbReference type="GO" id="GO:0005737">
    <property type="term" value="C:cytoplasm"/>
    <property type="evidence" value="ECO:0007669"/>
    <property type="project" value="TreeGrafter"/>
</dbReference>
<dbReference type="PROSITE" id="PS50302">
    <property type="entry name" value="PUM"/>
    <property type="match status" value="5"/>
</dbReference>
<dbReference type="Proteomes" id="UP001157418">
    <property type="component" value="Unassembled WGS sequence"/>
</dbReference>
<dbReference type="SUPFAM" id="SSF48371">
    <property type="entry name" value="ARM repeat"/>
    <property type="match status" value="1"/>
</dbReference>
<feature type="compositionally biased region" description="Basic and acidic residues" evidence="6">
    <location>
        <begin position="626"/>
        <end position="636"/>
    </location>
</feature>
<evidence type="ECO:0000256" key="1">
    <source>
        <dbReference type="ARBA" id="ARBA00022737"/>
    </source>
</evidence>
<protein>
    <recommendedName>
        <fullName evidence="7">PUM-HD domain-containing protein</fullName>
    </recommendedName>
</protein>
<accession>A0AAU9P4S2</accession>